<accession>A0A0D0DQA9</accession>
<proteinExistence type="predicted"/>
<organism evidence="4 5">
    <name type="scientific">Paxillus rubicundulus Ve08.2h10</name>
    <dbReference type="NCBI Taxonomy" id="930991"/>
    <lineage>
        <taxon>Eukaryota</taxon>
        <taxon>Fungi</taxon>
        <taxon>Dikarya</taxon>
        <taxon>Basidiomycota</taxon>
        <taxon>Agaricomycotina</taxon>
        <taxon>Agaricomycetes</taxon>
        <taxon>Agaricomycetidae</taxon>
        <taxon>Boletales</taxon>
        <taxon>Paxilineae</taxon>
        <taxon>Paxillaceae</taxon>
        <taxon>Paxillus</taxon>
    </lineage>
</organism>
<evidence type="ECO:0000313" key="4">
    <source>
        <dbReference type="EMBL" id="KIK85214.1"/>
    </source>
</evidence>
<gene>
    <name evidence="4" type="ORF">PAXRUDRAFT_152760</name>
</gene>
<dbReference type="Proteomes" id="UP000054538">
    <property type="component" value="Unassembled WGS sequence"/>
</dbReference>
<protein>
    <recommendedName>
        <fullName evidence="3">DDE Tnp4 domain-containing protein</fullName>
    </recommendedName>
</protein>
<feature type="non-terminal residue" evidence="4">
    <location>
        <position position="165"/>
    </location>
</feature>
<evidence type="ECO:0000259" key="3">
    <source>
        <dbReference type="Pfam" id="PF13359"/>
    </source>
</evidence>
<evidence type="ECO:0000313" key="5">
    <source>
        <dbReference type="Proteomes" id="UP000054538"/>
    </source>
</evidence>
<dbReference type="Pfam" id="PF13359">
    <property type="entry name" value="DDE_Tnp_4"/>
    <property type="match status" value="1"/>
</dbReference>
<dbReference type="EMBL" id="KN825569">
    <property type="protein sequence ID" value="KIK85214.1"/>
    <property type="molecule type" value="Genomic_DNA"/>
</dbReference>
<dbReference type="InterPro" id="IPR027806">
    <property type="entry name" value="HARBI1_dom"/>
</dbReference>
<dbReference type="AlphaFoldDB" id="A0A0D0DQA9"/>
<name>A0A0D0DQA9_9AGAM</name>
<reference evidence="4 5" key="1">
    <citation type="submission" date="2014-04" db="EMBL/GenBank/DDBJ databases">
        <authorList>
            <consortium name="DOE Joint Genome Institute"/>
            <person name="Kuo A."/>
            <person name="Kohler A."/>
            <person name="Jargeat P."/>
            <person name="Nagy L.G."/>
            <person name="Floudas D."/>
            <person name="Copeland A."/>
            <person name="Barry K.W."/>
            <person name="Cichocki N."/>
            <person name="Veneault-Fourrey C."/>
            <person name="LaButti K."/>
            <person name="Lindquist E.A."/>
            <person name="Lipzen A."/>
            <person name="Lundell T."/>
            <person name="Morin E."/>
            <person name="Murat C."/>
            <person name="Sun H."/>
            <person name="Tunlid A."/>
            <person name="Henrissat B."/>
            <person name="Grigoriev I.V."/>
            <person name="Hibbett D.S."/>
            <person name="Martin F."/>
            <person name="Nordberg H.P."/>
            <person name="Cantor M.N."/>
            <person name="Hua S.X."/>
        </authorList>
    </citation>
    <scope>NUCLEOTIDE SEQUENCE [LARGE SCALE GENOMIC DNA]</scope>
    <source>
        <strain evidence="4 5">Ve08.2h10</strain>
    </source>
</reference>
<reference evidence="5" key="2">
    <citation type="submission" date="2015-01" db="EMBL/GenBank/DDBJ databases">
        <title>Evolutionary Origins and Diversification of the Mycorrhizal Mutualists.</title>
        <authorList>
            <consortium name="DOE Joint Genome Institute"/>
            <consortium name="Mycorrhizal Genomics Consortium"/>
            <person name="Kohler A."/>
            <person name="Kuo A."/>
            <person name="Nagy L.G."/>
            <person name="Floudas D."/>
            <person name="Copeland A."/>
            <person name="Barry K.W."/>
            <person name="Cichocki N."/>
            <person name="Veneault-Fourrey C."/>
            <person name="LaButti K."/>
            <person name="Lindquist E.A."/>
            <person name="Lipzen A."/>
            <person name="Lundell T."/>
            <person name="Morin E."/>
            <person name="Murat C."/>
            <person name="Riley R."/>
            <person name="Ohm R."/>
            <person name="Sun H."/>
            <person name="Tunlid A."/>
            <person name="Henrissat B."/>
            <person name="Grigoriev I.V."/>
            <person name="Hibbett D.S."/>
            <person name="Martin F."/>
        </authorList>
    </citation>
    <scope>NUCLEOTIDE SEQUENCE [LARGE SCALE GENOMIC DNA]</scope>
    <source>
        <strain evidence="5">Ve08.2h10</strain>
    </source>
</reference>
<keyword evidence="5" id="KW-1185">Reference proteome</keyword>
<dbReference type="InParanoid" id="A0A0D0DQA9"/>
<keyword evidence="2" id="KW-0479">Metal-binding</keyword>
<evidence type="ECO:0000256" key="1">
    <source>
        <dbReference type="ARBA" id="ARBA00001968"/>
    </source>
</evidence>
<dbReference type="GO" id="GO:0046872">
    <property type="term" value="F:metal ion binding"/>
    <property type="evidence" value="ECO:0007669"/>
    <property type="project" value="UniProtKB-KW"/>
</dbReference>
<evidence type="ECO:0000256" key="2">
    <source>
        <dbReference type="ARBA" id="ARBA00022723"/>
    </source>
</evidence>
<sequence>LQFPPSNSCDHVHAKEFAANTSCPEWQGGFLAADGSAIPLFQKPGFYGETFFDRKSNYSLNCQVCHEFLGICQAIIMPHNLLIVDYSMGNPGSAHDAHAFRSTRIYEEHDTLLAEDEWIWGDSAYPLTTWLVAPFKKPWDGCLSKNQRTFNYFLSKVISKLIHPI</sequence>
<feature type="domain" description="DDE Tnp4" evidence="3">
    <location>
        <begin position="34"/>
        <end position="157"/>
    </location>
</feature>
<dbReference type="OrthoDB" id="2649667at2759"/>
<comment type="cofactor">
    <cofactor evidence="1">
        <name>a divalent metal cation</name>
        <dbReference type="ChEBI" id="CHEBI:60240"/>
    </cofactor>
</comment>
<dbReference type="HOGENOM" id="CLU_018552_1_1_1"/>